<gene>
    <name evidence="1" type="ORF">LSH36_825g02012</name>
</gene>
<reference evidence="1" key="1">
    <citation type="journal article" date="2023" name="Mol. Biol. Evol.">
        <title>Third-Generation Sequencing Reveals the Adaptive Role of the Epigenome in Three Deep-Sea Polychaetes.</title>
        <authorList>
            <person name="Perez M."/>
            <person name="Aroh O."/>
            <person name="Sun Y."/>
            <person name="Lan Y."/>
            <person name="Juniper S.K."/>
            <person name="Young C.R."/>
            <person name="Angers B."/>
            <person name="Qian P.Y."/>
        </authorList>
    </citation>
    <scope>NUCLEOTIDE SEQUENCE</scope>
    <source>
        <strain evidence="1">P08H-3</strain>
    </source>
</reference>
<comment type="caution">
    <text evidence="1">The sequence shown here is derived from an EMBL/GenBank/DDBJ whole genome shotgun (WGS) entry which is preliminary data.</text>
</comment>
<evidence type="ECO:0000313" key="2">
    <source>
        <dbReference type="Proteomes" id="UP001208570"/>
    </source>
</evidence>
<name>A0AAD9MTJ7_9ANNE</name>
<accession>A0AAD9MTJ7</accession>
<dbReference type="EMBL" id="JAODUP010000825">
    <property type="protein sequence ID" value="KAK2143618.1"/>
    <property type="molecule type" value="Genomic_DNA"/>
</dbReference>
<keyword evidence="2" id="KW-1185">Reference proteome</keyword>
<sequence>MASCKRNRAFSLELRSYVPTDVVTDFEKASLQAVTAVLGEHIATQGSFYRFTQHTPRKVRELGFANAYRQLADTRKFVGMVDGLAFLPLDQVTDDTLIAWCTIAITCLIMKALRCYVVPYLDTTFVYVFFRRVQRTTDGNIHRVVIRRIPPQFPPPL</sequence>
<protein>
    <submittedName>
        <fullName evidence="1">Uncharacterized protein</fullName>
    </submittedName>
</protein>
<dbReference type="Proteomes" id="UP001208570">
    <property type="component" value="Unassembled WGS sequence"/>
</dbReference>
<organism evidence="1 2">
    <name type="scientific">Paralvinella palmiformis</name>
    <dbReference type="NCBI Taxonomy" id="53620"/>
    <lineage>
        <taxon>Eukaryota</taxon>
        <taxon>Metazoa</taxon>
        <taxon>Spiralia</taxon>
        <taxon>Lophotrochozoa</taxon>
        <taxon>Annelida</taxon>
        <taxon>Polychaeta</taxon>
        <taxon>Sedentaria</taxon>
        <taxon>Canalipalpata</taxon>
        <taxon>Terebellida</taxon>
        <taxon>Terebelliformia</taxon>
        <taxon>Alvinellidae</taxon>
        <taxon>Paralvinella</taxon>
    </lineage>
</organism>
<dbReference type="AlphaFoldDB" id="A0AAD9MTJ7"/>
<evidence type="ECO:0000313" key="1">
    <source>
        <dbReference type="EMBL" id="KAK2143618.1"/>
    </source>
</evidence>
<proteinExistence type="predicted"/>